<dbReference type="EMBL" id="JEME01002526">
    <property type="protein sequence ID" value="KYG04030.1"/>
    <property type="molecule type" value="Genomic_DNA"/>
</dbReference>
<evidence type="ECO:0000313" key="2">
    <source>
        <dbReference type="EMBL" id="KYG04030.1"/>
    </source>
</evidence>
<dbReference type="Gene3D" id="2.120.10.30">
    <property type="entry name" value="TolB, C-terminal domain"/>
    <property type="match status" value="1"/>
</dbReference>
<dbReference type="InterPro" id="IPR011659">
    <property type="entry name" value="WD40"/>
</dbReference>
<evidence type="ECO:0000313" key="3">
    <source>
        <dbReference type="Proteomes" id="UP000075502"/>
    </source>
</evidence>
<proteinExistence type="predicted"/>
<evidence type="ECO:0000256" key="1">
    <source>
        <dbReference type="SAM" id="MobiDB-lite"/>
    </source>
</evidence>
<sequence>MSEQKSARPTPSAGLLEGTSSARRARWLRASWGLALALGGVACADQQVVIGVFTPERPRFTAPQKVATLNDDIARDEDPTLTGDLLEIHFMSERGTSQDIWISRRAGLDSPWETPTVDLAENLNTEDDDDTPAISNDGLRMWFFRGSSERSGIWMSERASRDAPWGEPSYVDALNPGHDDGTQAMNPHVDLPELRAVVGLNGPATQGWDLAIASRERPEDEWGEFVPLAELNDAGDQLAPFLFDDGRQILFRSGDDLYWARRPGTNDAFEPPQPLEEVNVPDARENDPYLSPDGSILFFSSERSGGTDIYEARRIAP</sequence>
<dbReference type="InterPro" id="IPR011042">
    <property type="entry name" value="6-blade_b-propeller_TolB-like"/>
</dbReference>
<comment type="caution">
    <text evidence="2">The sequence shown here is derived from an EMBL/GenBank/DDBJ whole genome shotgun (WGS) entry which is preliminary data.</text>
</comment>
<protein>
    <submittedName>
        <fullName evidence="2">Uncharacterized protein</fullName>
    </submittedName>
</protein>
<accession>A0A150TH79</accession>
<gene>
    <name evidence="2" type="ORF">BE21_48985</name>
</gene>
<organism evidence="2 3">
    <name type="scientific">Sorangium cellulosum</name>
    <name type="common">Polyangium cellulosum</name>
    <dbReference type="NCBI Taxonomy" id="56"/>
    <lineage>
        <taxon>Bacteria</taxon>
        <taxon>Pseudomonadati</taxon>
        <taxon>Myxococcota</taxon>
        <taxon>Polyangia</taxon>
        <taxon>Polyangiales</taxon>
        <taxon>Polyangiaceae</taxon>
        <taxon>Sorangium</taxon>
    </lineage>
</organism>
<dbReference type="SUPFAM" id="SSF82171">
    <property type="entry name" value="DPP6 N-terminal domain-like"/>
    <property type="match status" value="1"/>
</dbReference>
<dbReference type="Proteomes" id="UP000075502">
    <property type="component" value="Unassembled WGS sequence"/>
</dbReference>
<reference evidence="2 3" key="1">
    <citation type="submission" date="2014-02" db="EMBL/GenBank/DDBJ databases">
        <title>The small core and large imbalanced accessory genome model reveals a collaborative survival strategy of Sorangium cellulosum strains in nature.</title>
        <authorList>
            <person name="Han K."/>
            <person name="Peng R."/>
            <person name="Blom J."/>
            <person name="Li Y.-Z."/>
        </authorList>
    </citation>
    <scope>NUCLEOTIDE SEQUENCE [LARGE SCALE GENOMIC DNA]</scope>
    <source>
        <strain evidence="2 3">So0007-03</strain>
    </source>
</reference>
<dbReference type="AlphaFoldDB" id="A0A150TH79"/>
<feature type="region of interest" description="Disordered" evidence="1">
    <location>
        <begin position="263"/>
        <end position="286"/>
    </location>
</feature>
<dbReference type="Pfam" id="PF07676">
    <property type="entry name" value="PD40"/>
    <property type="match status" value="1"/>
</dbReference>
<name>A0A150TH79_SORCE</name>